<gene>
    <name evidence="2" type="ORF">DFR58_106103</name>
</gene>
<feature type="transmembrane region" description="Helical" evidence="1">
    <location>
        <begin position="6"/>
        <end position="25"/>
    </location>
</feature>
<dbReference type="AlphaFoldDB" id="A0A369B9D6"/>
<keyword evidence="1" id="KW-0472">Membrane</keyword>
<protein>
    <submittedName>
        <fullName evidence="2">Ribosomal L7/L12-like protein</fullName>
    </submittedName>
</protein>
<accession>A0A369B9D6</accession>
<dbReference type="InterPro" id="IPR014719">
    <property type="entry name" value="Ribosomal_bL12_C/ClpS-like"/>
</dbReference>
<organism evidence="2 3">
    <name type="scientific">Anaerobacterium chartisolvens</name>
    <dbReference type="NCBI Taxonomy" id="1297424"/>
    <lineage>
        <taxon>Bacteria</taxon>
        <taxon>Bacillati</taxon>
        <taxon>Bacillota</taxon>
        <taxon>Clostridia</taxon>
        <taxon>Eubacteriales</taxon>
        <taxon>Oscillospiraceae</taxon>
        <taxon>Anaerobacterium</taxon>
    </lineage>
</organism>
<proteinExistence type="predicted"/>
<dbReference type="RefSeq" id="WP_114297081.1">
    <property type="nucleotide sequence ID" value="NZ_QPJT01000006.1"/>
</dbReference>
<comment type="caution">
    <text evidence="2">The sequence shown here is derived from an EMBL/GenBank/DDBJ whole genome shotgun (WGS) entry which is preliminary data.</text>
</comment>
<evidence type="ECO:0000313" key="2">
    <source>
        <dbReference type="EMBL" id="RCX17935.1"/>
    </source>
</evidence>
<name>A0A369B9D6_9FIRM</name>
<reference evidence="2 3" key="1">
    <citation type="submission" date="2018-07" db="EMBL/GenBank/DDBJ databases">
        <title>Genomic Encyclopedia of Type Strains, Phase IV (KMG-IV): sequencing the most valuable type-strain genomes for metagenomic binning, comparative biology and taxonomic classification.</title>
        <authorList>
            <person name="Goeker M."/>
        </authorList>
    </citation>
    <scope>NUCLEOTIDE SEQUENCE [LARGE SCALE GENOMIC DNA]</scope>
    <source>
        <strain evidence="2 3">DSM 27016</strain>
    </source>
</reference>
<keyword evidence="1" id="KW-0812">Transmembrane</keyword>
<dbReference type="Gene3D" id="3.30.1390.10">
    <property type="match status" value="1"/>
</dbReference>
<evidence type="ECO:0000256" key="1">
    <source>
        <dbReference type="SAM" id="Phobius"/>
    </source>
</evidence>
<dbReference type="Proteomes" id="UP000253034">
    <property type="component" value="Unassembled WGS sequence"/>
</dbReference>
<evidence type="ECO:0000313" key="3">
    <source>
        <dbReference type="Proteomes" id="UP000253034"/>
    </source>
</evidence>
<dbReference type="EMBL" id="QPJT01000006">
    <property type="protein sequence ID" value="RCX17935.1"/>
    <property type="molecule type" value="Genomic_DNA"/>
</dbReference>
<dbReference type="OrthoDB" id="2157431at2"/>
<keyword evidence="3" id="KW-1185">Reference proteome</keyword>
<sequence>MDEKIILVVLGAALLLIIFIAIIRLRNDIKYTNFILKQISEKIGIPEPSEDSKIKAFIQEGKRIEAIKRYREITGAGLKEANDYINRLV</sequence>
<keyword evidence="1" id="KW-1133">Transmembrane helix</keyword>